<evidence type="ECO:0000256" key="4">
    <source>
        <dbReference type="ARBA" id="ARBA00022617"/>
    </source>
</evidence>
<feature type="transmembrane region" description="Helical" evidence="11">
    <location>
        <begin position="186"/>
        <end position="205"/>
    </location>
</feature>
<dbReference type="GO" id="GO:0046872">
    <property type="term" value="F:metal ion binding"/>
    <property type="evidence" value="ECO:0007669"/>
    <property type="project" value="UniProtKB-KW"/>
</dbReference>
<dbReference type="InterPro" id="IPR006593">
    <property type="entry name" value="Cyt_b561/ferric_Rdtase_TM"/>
</dbReference>
<dbReference type="PROSITE" id="PS50939">
    <property type="entry name" value="CYTOCHROME_B561"/>
    <property type="match status" value="1"/>
</dbReference>
<name>A0ABD1I1I0_SALDI</name>
<evidence type="ECO:0000313" key="15">
    <source>
        <dbReference type="Proteomes" id="UP001567538"/>
    </source>
</evidence>
<evidence type="ECO:0000313" key="14">
    <source>
        <dbReference type="EMBL" id="KAL1562588.1"/>
    </source>
</evidence>
<keyword evidence="4" id="KW-0349">Heme</keyword>
<evidence type="ECO:0000256" key="8">
    <source>
        <dbReference type="ARBA" id="ARBA00022989"/>
    </source>
</evidence>
<keyword evidence="12" id="KW-0732">Signal</keyword>
<comment type="cofactor">
    <cofactor evidence="1">
        <name>heme b</name>
        <dbReference type="ChEBI" id="CHEBI:60344"/>
    </cofactor>
</comment>
<evidence type="ECO:0000256" key="5">
    <source>
        <dbReference type="ARBA" id="ARBA00022692"/>
    </source>
</evidence>
<feature type="transmembrane region" description="Helical" evidence="11">
    <location>
        <begin position="46"/>
        <end position="66"/>
    </location>
</feature>
<evidence type="ECO:0000256" key="2">
    <source>
        <dbReference type="ARBA" id="ARBA00004141"/>
    </source>
</evidence>
<evidence type="ECO:0000256" key="7">
    <source>
        <dbReference type="ARBA" id="ARBA00022982"/>
    </source>
</evidence>
<evidence type="ECO:0000256" key="1">
    <source>
        <dbReference type="ARBA" id="ARBA00001970"/>
    </source>
</evidence>
<dbReference type="Proteomes" id="UP001567538">
    <property type="component" value="Unassembled WGS sequence"/>
</dbReference>
<accession>A0ABD1I1I0</accession>
<keyword evidence="5 11" id="KW-0812">Transmembrane</keyword>
<comment type="caution">
    <text evidence="14">The sequence shown here is derived from an EMBL/GenBank/DDBJ whole genome shotgun (WGS) entry which is preliminary data.</text>
</comment>
<proteinExistence type="predicted"/>
<dbReference type="EMBL" id="JBEAFC010000003">
    <property type="protein sequence ID" value="KAL1562588.1"/>
    <property type="molecule type" value="Genomic_DNA"/>
</dbReference>
<dbReference type="SMART" id="SM00665">
    <property type="entry name" value="B561"/>
    <property type="match status" value="1"/>
</dbReference>
<keyword evidence="6" id="KW-0479">Metal-binding</keyword>
<sequence length="278" mass="31587">MSHLRIFSVAIALLLLAHFCESSPYKNQDSGSLNEHDEISQRMFDIVVHGILLWASMGFLIPLGILVMRVSSCRSDFQPSRHKKVFYVHAVLQVLSVLLVTVGAILSIRNFENAFNNTHQRLGLALYVAICMQLILGFKRPKRGARARSAWYLLHWLLGTITCLVGILNIYTGLQAYQKRSSTNTRFYTIIFTAQLSFMIILYLFQDKWDYILRQGMPPAIVGSSYQNNGAALPITSSEQVEDDRMRDSYNELVSMKSNALGTHFSRTNVLNKLFQLT</sequence>
<evidence type="ECO:0000256" key="12">
    <source>
        <dbReference type="SAM" id="SignalP"/>
    </source>
</evidence>
<feature type="transmembrane region" description="Helical" evidence="11">
    <location>
        <begin position="120"/>
        <end position="138"/>
    </location>
</feature>
<comment type="subcellular location">
    <subcellularLocation>
        <location evidence="2">Membrane</location>
        <topology evidence="2">Multi-pass membrane protein</topology>
    </subcellularLocation>
</comment>
<dbReference type="CDD" id="cd08760">
    <property type="entry name" value="Cyt_b561_FRRS1_like"/>
    <property type="match status" value="1"/>
</dbReference>
<evidence type="ECO:0000256" key="3">
    <source>
        <dbReference type="ARBA" id="ARBA00022448"/>
    </source>
</evidence>
<dbReference type="PANTHER" id="PTHR15422:SF24">
    <property type="entry name" value="DOMON RELATED DOMAIN-CONTAINING PROTEIN"/>
    <property type="match status" value="1"/>
</dbReference>
<feature type="transmembrane region" description="Helical" evidence="11">
    <location>
        <begin position="86"/>
        <end position="108"/>
    </location>
</feature>
<protein>
    <submittedName>
        <fullName evidence="14">Cytochrome b561 domain-containing protein-like protein</fullName>
    </submittedName>
</protein>
<dbReference type="Pfam" id="PF03188">
    <property type="entry name" value="Cytochrom_B561"/>
    <property type="match status" value="1"/>
</dbReference>
<feature type="domain" description="Cytochrome b561" evidence="13">
    <location>
        <begin position="9"/>
        <end position="213"/>
    </location>
</feature>
<keyword evidence="9" id="KW-0408">Iron</keyword>
<feature type="chain" id="PRO_5044791785" evidence="12">
    <location>
        <begin position="23"/>
        <end position="278"/>
    </location>
</feature>
<dbReference type="Gene3D" id="1.20.120.1770">
    <property type="match status" value="1"/>
</dbReference>
<evidence type="ECO:0000256" key="9">
    <source>
        <dbReference type="ARBA" id="ARBA00023004"/>
    </source>
</evidence>
<organism evidence="14 15">
    <name type="scientific">Salvia divinorum</name>
    <name type="common">Maria pastora</name>
    <name type="synonym">Diviner's sage</name>
    <dbReference type="NCBI Taxonomy" id="28513"/>
    <lineage>
        <taxon>Eukaryota</taxon>
        <taxon>Viridiplantae</taxon>
        <taxon>Streptophyta</taxon>
        <taxon>Embryophyta</taxon>
        <taxon>Tracheophyta</taxon>
        <taxon>Spermatophyta</taxon>
        <taxon>Magnoliopsida</taxon>
        <taxon>eudicotyledons</taxon>
        <taxon>Gunneridae</taxon>
        <taxon>Pentapetalae</taxon>
        <taxon>asterids</taxon>
        <taxon>lamiids</taxon>
        <taxon>Lamiales</taxon>
        <taxon>Lamiaceae</taxon>
        <taxon>Nepetoideae</taxon>
        <taxon>Mentheae</taxon>
        <taxon>Salviinae</taxon>
        <taxon>Salvia</taxon>
        <taxon>Salvia subgen. Calosphace</taxon>
    </lineage>
</organism>
<dbReference type="InterPro" id="IPR045150">
    <property type="entry name" value="CYB561D1/2"/>
</dbReference>
<keyword evidence="8 11" id="KW-1133">Transmembrane helix</keyword>
<feature type="transmembrane region" description="Helical" evidence="11">
    <location>
        <begin position="150"/>
        <end position="174"/>
    </location>
</feature>
<keyword evidence="10 11" id="KW-0472">Membrane</keyword>
<evidence type="ECO:0000256" key="6">
    <source>
        <dbReference type="ARBA" id="ARBA00022723"/>
    </source>
</evidence>
<dbReference type="PANTHER" id="PTHR15422">
    <property type="entry name" value="OS05G0565100 PROTEIN"/>
    <property type="match status" value="1"/>
</dbReference>
<evidence type="ECO:0000256" key="10">
    <source>
        <dbReference type="ARBA" id="ARBA00023136"/>
    </source>
</evidence>
<evidence type="ECO:0000256" key="11">
    <source>
        <dbReference type="SAM" id="Phobius"/>
    </source>
</evidence>
<evidence type="ECO:0000259" key="13">
    <source>
        <dbReference type="PROSITE" id="PS50939"/>
    </source>
</evidence>
<keyword evidence="15" id="KW-1185">Reference proteome</keyword>
<feature type="signal peptide" evidence="12">
    <location>
        <begin position="1"/>
        <end position="22"/>
    </location>
</feature>
<keyword evidence="3" id="KW-0813">Transport</keyword>
<gene>
    <name evidence="14" type="ORF">AAHA92_05153</name>
</gene>
<reference evidence="14 15" key="1">
    <citation type="submission" date="2024-06" db="EMBL/GenBank/DDBJ databases">
        <title>A chromosome level genome sequence of Diviner's sage (Salvia divinorum).</title>
        <authorList>
            <person name="Ford S.A."/>
            <person name="Ro D.-K."/>
            <person name="Ness R.W."/>
            <person name="Phillips M.A."/>
        </authorList>
    </citation>
    <scope>NUCLEOTIDE SEQUENCE [LARGE SCALE GENOMIC DNA]</scope>
    <source>
        <strain evidence="14">SAF-2024a</strain>
        <tissue evidence="14">Leaf</tissue>
    </source>
</reference>
<dbReference type="GO" id="GO:0016020">
    <property type="term" value="C:membrane"/>
    <property type="evidence" value="ECO:0007669"/>
    <property type="project" value="UniProtKB-SubCell"/>
</dbReference>
<dbReference type="AlphaFoldDB" id="A0ABD1I1I0"/>
<keyword evidence="7" id="KW-0249">Electron transport</keyword>